<protein>
    <recommendedName>
        <fullName evidence="3">Beta-ketoacyl synthase-like N-terminal domain-containing protein</fullName>
    </recommendedName>
</protein>
<dbReference type="Proteomes" id="UP000483802">
    <property type="component" value="Unassembled WGS sequence"/>
</dbReference>
<dbReference type="SUPFAM" id="SSF53901">
    <property type="entry name" value="Thiolase-like"/>
    <property type="match status" value="1"/>
</dbReference>
<sequence>MGSAGASRAVGRARRPGQYVRVRRQQHVPRRQGRRQGGIAVVTVSTAGIMSTARTGQLAVVGLGLVAPGVSGPADAPAPAGAVAPGWFEAESALPGRGYRRLPDACKYLLAASRLAVGDAGDRLAQTGRDHRGAAVAINNTGAALLEEMDHTIMRAGAEEMSPSSSPFIAMSSFASRLSMEHGITGFNLTVNSPVTAGLEALQIAARAVAAGRARAVLVAAVEEALSPSQTQSRRQPRSPVSGPRPPSAAGAWPPPTAGAWPTSAADAGPSAATGPPSQASADGTEAGAAVLYCEPVVGGYARYGTCGARGAFLDPESAGRDADAVLGPLLGDDPPGRIDAVLDDSAVGTAAARWLDRLTGGACEVVVVGAPAQAGCLTPLQRVVGLFAQEHTAPTRRAVLAASAMGTLAYAELTVAPRPAVEADDGVPYPAAESSGAFTEGASRP</sequence>
<dbReference type="InterPro" id="IPR000794">
    <property type="entry name" value="Beta-ketoacyl_synthase"/>
</dbReference>
<dbReference type="InterPro" id="IPR016039">
    <property type="entry name" value="Thiolase-like"/>
</dbReference>
<feature type="compositionally biased region" description="Low complexity" evidence="2">
    <location>
        <begin position="225"/>
        <end position="242"/>
    </location>
</feature>
<dbReference type="PANTHER" id="PTHR11712">
    <property type="entry name" value="POLYKETIDE SYNTHASE-RELATED"/>
    <property type="match status" value="1"/>
</dbReference>
<evidence type="ECO:0000259" key="3">
    <source>
        <dbReference type="Pfam" id="PF00109"/>
    </source>
</evidence>
<proteinExistence type="predicted"/>
<feature type="compositionally biased region" description="Pro residues" evidence="2">
    <location>
        <begin position="243"/>
        <end position="257"/>
    </location>
</feature>
<evidence type="ECO:0000256" key="1">
    <source>
        <dbReference type="ARBA" id="ARBA00022679"/>
    </source>
</evidence>
<dbReference type="InterPro" id="IPR014030">
    <property type="entry name" value="Ketoacyl_synth_N"/>
</dbReference>
<keyword evidence="5" id="KW-1185">Reference proteome</keyword>
<dbReference type="Pfam" id="PF00109">
    <property type="entry name" value="ketoacyl-synt"/>
    <property type="match status" value="1"/>
</dbReference>
<dbReference type="GO" id="GO:0006633">
    <property type="term" value="P:fatty acid biosynthetic process"/>
    <property type="evidence" value="ECO:0007669"/>
    <property type="project" value="TreeGrafter"/>
</dbReference>
<feature type="region of interest" description="Disordered" evidence="2">
    <location>
        <begin position="422"/>
        <end position="446"/>
    </location>
</feature>
<dbReference type="PANTHER" id="PTHR11712:SF336">
    <property type="entry name" value="3-OXOACYL-[ACYL-CARRIER-PROTEIN] SYNTHASE, MITOCHONDRIAL"/>
    <property type="match status" value="1"/>
</dbReference>
<dbReference type="Gene3D" id="3.40.47.10">
    <property type="match status" value="1"/>
</dbReference>
<gene>
    <name evidence="4" type="ORF">GPA10_12085</name>
</gene>
<feature type="region of interest" description="Disordered" evidence="2">
    <location>
        <begin position="225"/>
        <end position="282"/>
    </location>
</feature>
<evidence type="ECO:0000256" key="2">
    <source>
        <dbReference type="SAM" id="MobiDB-lite"/>
    </source>
</evidence>
<dbReference type="AlphaFoldDB" id="A0A6L6WTT6"/>
<comment type="caution">
    <text evidence="4">The sequence shown here is derived from an EMBL/GenBank/DDBJ whole genome shotgun (WGS) entry which is preliminary data.</text>
</comment>
<accession>A0A6L6WTT6</accession>
<evidence type="ECO:0000313" key="5">
    <source>
        <dbReference type="Proteomes" id="UP000483802"/>
    </source>
</evidence>
<keyword evidence="1" id="KW-0808">Transferase</keyword>
<organism evidence="4 5">
    <name type="scientific">Streptomyces typhae</name>
    <dbReference type="NCBI Taxonomy" id="2681492"/>
    <lineage>
        <taxon>Bacteria</taxon>
        <taxon>Bacillati</taxon>
        <taxon>Actinomycetota</taxon>
        <taxon>Actinomycetes</taxon>
        <taxon>Kitasatosporales</taxon>
        <taxon>Streptomycetaceae</taxon>
        <taxon>Streptomyces</taxon>
    </lineage>
</organism>
<evidence type="ECO:0000313" key="4">
    <source>
        <dbReference type="EMBL" id="MVO85473.1"/>
    </source>
</evidence>
<dbReference type="GO" id="GO:0004315">
    <property type="term" value="F:3-oxoacyl-[acyl-carrier-protein] synthase activity"/>
    <property type="evidence" value="ECO:0007669"/>
    <property type="project" value="TreeGrafter"/>
</dbReference>
<reference evidence="4 5" key="1">
    <citation type="submission" date="2019-11" db="EMBL/GenBank/DDBJ databases">
        <title>Streptomyces typhae sp. nov., a novel endophytic actinomycete isolated from the root of cattail pollen (Typha angustifolia L.).</title>
        <authorList>
            <person name="Peng C."/>
        </authorList>
    </citation>
    <scope>NUCLEOTIDE SEQUENCE [LARGE SCALE GENOMIC DNA]</scope>
    <source>
        <strain evidence="5">p1417</strain>
    </source>
</reference>
<feature type="domain" description="Beta-ketoacyl synthase-like N-terminal" evidence="3">
    <location>
        <begin position="99"/>
        <end position="235"/>
    </location>
</feature>
<name>A0A6L6WTT6_9ACTN</name>
<dbReference type="EMBL" id="WPNZ01000005">
    <property type="protein sequence ID" value="MVO85473.1"/>
    <property type="molecule type" value="Genomic_DNA"/>
</dbReference>